<feature type="region of interest" description="Disordered" evidence="1">
    <location>
        <begin position="1"/>
        <end position="29"/>
    </location>
</feature>
<keyword evidence="3" id="KW-1185">Reference proteome</keyword>
<accession>A0A5J5EF44</accession>
<reference evidence="2 3" key="1">
    <citation type="submission" date="2019-09" db="EMBL/GenBank/DDBJ databases">
        <title>Draft genome of the ectomycorrhizal ascomycete Sphaerosporella brunnea.</title>
        <authorList>
            <consortium name="DOE Joint Genome Institute"/>
            <person name="Benucci G.M."/>
            <person name="Marozzi G."/>
            <person name="Antonielli L."/>
            <person name="Sanchez S."/>
            <person name="Marco P."/>
            <person name="Wang X."/>
            <person name="Falini L.B."/>
            <person name="Barry K."/>
            <person name="Haridas S."/>
            <person name="Lipzen A."/>
            <person name="Labutti K."/>
            <person name="Grigoriev I.V."/>
            <person name="Murat C."/>
            <person name="Martin F."/>
            <person name="Albertini E."/>
            <person name="Donnini D."/>
            <person name="Bonito G."/>
        </authorList>
    </citation>
    <scope>NUCLEOTIDE SEQUENCE [LARGE SCALE GENOMIC DNA]</scope>
    <source>
        <strain evidence="2 3">Sb_GMNB300</strain>
    </source>
</reference>
<evidence type="ECO:0000313" key="3">
    <source>
        <dbReference type="Proteomes" id="UP000326924"/>
    </source>
</evidence>
<dbReference type="AlphaFoldDB" id="A0A5J5EF44"/>
<sequence>MPPKPTPESDPAVTTFESETGSSGSEAGHDYTLRPRVFRVIQCRVDEEEETVTLLLMDNFGVPLNITIFDFGLFFATEFRDHQAEIYLPSNWNPQFSECCGEHVHSYWDKTRSTAQFIPLDIDVFKSMCEDIASTPSSEPEPRPFLLLVNFDIMTPERKAKHFLSVEHQYISDGQNEESKYRMISGFPRFLEGQQDSTAAGLFF</sequence>
<evidence type="ECO:0000256" key="1">
    <source>
        <dbReference type="SAM" id="MobiDB-lite"/>
    </source>
</evidence>
<dbReference type="InParanoid" id="A0A5J5EF44"/>
<dbReference type="Proteomes" id="UP000326924">
    <property type="component" value="Unassembled WGS sequence"/>
</dbReference>
<feature type="compositionally biased region" description="Low complexity" evidence="1">
    <location>
        <begin position="14"/>
        <end position="26"/>
    </location>
</feature>
<dbReference type="EMBL" id="VXIS01000420">
    <property type="protein sequence ID" value="KAA8893609.1"/>
    <property type="molecule type" value="Genomic_DNA"/>
</dbReference>
<organism evidence="2 3">
    <name type="scientific">Sphaerosporella brunnea</name>
    <dbReference type="NCBI Taxonomy" id="1250544"/>
    <lineage>
        <taxon>Eukaryota</taxon>
        <taxon>Fungi</taxon>
        <taxon>Dikarya</taxon>
        <taxon>Ascomycota</taxon>
        <taxon>Pezizomycotina</taxon>
        <taxon>Pezizomycetes</taxon>
        <taxon>Pezizales</taxon>
        <taxon>Pyronemataceae</taxon>
        <taxon>Sphaerosporella</taxon>
    </lineage>
</organism>
<proteinExistence type="predicted"/>
<comment type="caution">
    <text evidence="2">The sequence shown here is derived from an EMBL/GenBank/DDBJ whole genome shotgun (WGS) entry which is preliminary data.</text>
</comment>
<gene>
    <name evidence="2" type="ORF">FN846DRAFT_1004339</name>
</gene>
<protein>
    <submittedName>
        <fullName evidence="2">Uncharacterized protein</fullName>
    </submittedName>
</protein>
<name>A0A5J5EF44_9PEZI</name>
<evidence type="ECO:0000313" key="2">
    <source>
        <dbReference type="EMBL" id="KAA8893609.1"/>
    </source>
</evidence>